<dbReference type="GO" id="GO:0004521">
    <property type="term" value="F:RNA endonuclease activity"/>
    <property type="evidence" value="ECO:0007669"/>
    <property type="project" value="TreeGrafter"/>
</dbReference>
<protein>
    <submittedName>
        <fullName evidence="4">MBL fold metallo-hydrolase</fullName>
    </submittedName>
</protein>
<dbReference type="InterPro" id="IPR050698">
    <property type="entry name" value="MBL"/>
</dbReference>
<dbReference type="CDD" id="cd16295">
    <property type="entry name" value="TTHA0252-CPSF-like_MBL-fold"/>
    <property type="match status" value="1"/>
</dbReference>
<dbReference type="AlphaFoldDB" id="A0A5C6U8I0"/>
<dbReference type="OrthoDB" id="9803916at2"/>
<name>A0A5C6U8I0_9SPHN</name>
<dbReference type="Gene3D" id="3.40.50.10890">
    <property type="match status" value="1"/>
</dbReference>
<comment type="caution">
    <text evidence="4">The sequence shown here is derived from an EMBL/GenBank/DDBJ whole genome shotgun (WGS) entry which is preliminary data.</text>
</comment>
<keyword evidence="5" id="KW-1185">Reference proteome</keyword>
<accession>A0A5C6U8I0</accession>
<keyword evidence="1 4" id="KW-0378">Hydrolase</keyword>
<evidence type="ECO:0000259" key="2">
    <source>
        <dbReference type="SMART" id="SM00849"/>
    </source>
</evidence>
<dbReference type="InterPro" id="IPR001279">
    <property type="entry name" value="Metallo-B-lactamas"/>
</dbReference>
<dbReference type="Proteomes" id="UP000321129">
    <property type="component" value="Unassembled WGS sequence"/>
</dbReference>
<dbReference type="Pfam" id="PF00753">
    <property type="entry name" value="Lactamase_B"/>
    <property type="match status" value="1"/>
</dbReference>
<dbReference type="PANTHER" id="PTHR11203:SF37">
    <property type="entry name" value="INTEGRATOR COMPLEX SUBUNIT 11"/>
    <property type="match status" value="1"/>
</dbReference>
<dbReference type="InterPro" id="IPR011108">
    <property type="entry name" value="RMMBL"/>
</dbReference>
<feature type="domain" description="Metallo-beta-lactamase" evidence="2">
    <location>
        <begin position="18"/>
        <end position="240"/>
    </location>
</feature>
<dbReference type="PANTHER" id="PTHR11203">
    <property type="entry name" value="CLEAVAGE AND POLYADENYLATION SPECIFICITY FACTOR FAMILY MEMBER"/>
    <property type="match status" value="1"/>
</dbReference>
<dbReference type="GO" id="GO:0016787">
    <property type="term" value="F:hydrolase activity"/>
    <property type="evidence" value="ECO:0007669"/>
    <property type="project" value="UniProtKB-KW"/>
</dbReference>
<dbReference type="InterPro" id="IPR036866">
    <property type="entry name" value="RibonucZ/Hydroxyglut_hydro"/>
</dbReference>
<evidence type="ECO:0000256" key="1">
    <source>
        <dbReference type="ARBA" id="ARBA00022801"/>
    </source>
</evidence>
<dbReference type="Pfam" id="PF07521">
    <property type="entry name" value="RMMBL"/>
    <property type="match status" value="1"/>
</dbReference>
<dbReference type="InterPro" id="IPR022712">
    <property type="entry name" value="Beta_Casp"/>
</dbReference>
<dbReference type="SMART" id="SM00849">
    <property type="entry name" value="Lactamase_B"/>
    <property type="match status" value="1"/>
</dbReference>
<evidence type="ECO:0000259" key="3">
    <source>
        <dbReference type="SMART" id="SM01027"/>
    </source>
</evidence>
<proteinExistence type="predicted"/>
<dbReference type="Pfam" id="PF10996">
    <property type="entry name" value="Beta-Casp"/>
    <property type="match status" value="1"/>
</dbReference>
<feature type="domain" description="Beta-Casp" evidence="3">
    <location>
        <begin position="256"/>
        <end position="374"/>
    </location>
</feature>
<dbReference type="Gene3D" id="3.60.15.10">
    <property type="entry name" value="Ribonuclease Z/Hydroxyacylglutathione hydrolase-like"/>
    <property type="match status" value="1"/>
</dbReference>
<dbReference type="SMART" id="SM01027">
    <property type="entry name" value="Beta-Casp"/>
    <property type="match status" value="1"/>
</dbReference>
<dbReference type="EMBL" id="VOPY01000002">
    <property type="protein sequence ID" value="TXC69162.1"/>
    <property type="molecule type" value="Genomic_DNA"/>
</dbReference>
<evidence type="ECO:0000313" key="5">
    <source>
        <dbReference type="Proteomes" id="UP000321129"/>
    </source>
</evidence>
<dbReference type="RefSeq" id="WP_147123116.1">
    <property type="nucleotide sequence ID" value="NZ_VOPY01000002.1"/>
</dbReference>
<reference evidence="4 5" key="1">
    <citation type="submission" date="2019-08" db="EMBL/GenBank/DDBJ databases">
        <title>Sphingorhabdus soil sp. nov., isolated from arctic soil.</title>
        <authorList>
            <person name="Liu Y."/>
        </authorList>
    </citation>
    <scope>NUCLEOTIDE SEQUENCE [LARGE SCALE GENOMIC DNA]</scope>
    <source>
        <strain evidence="4 5">D-2Q-5-6</strain>
    </source>
</reference>
<evidence type="ECO:0000313" key="4">
    <source>
        <dbReference type="EMBL" id="TXC69162.1"/>
    </source>
</evidence>
<sequence>MADASLSLTFHGAAHTVTGSCMQFDHGEQSILVDCGMFQGSRSLEMLNTATFEFDPARIKAVILTHAHIDHSGMLPKLVAQGFKGAIWCTQPTRDLLEFMLADAGRIQEADVARRNRRRDRAGEVPFDPIYTEQDALDAWRLCKAVPLEQWFEPVQGFRVRLWNAGHILGAASVELEAGEARVMCSGDLGPDNKAFQRDPDGPSGFDHVVCEATYGDRAREHVTIEQRRQLLEAEVRAAIVRGGNLIIPSFALERTQELLLDIASLLQSGSIPNIQVFVDSPLANRITGVFAQYAAQLEDTGGANIFEHPSFHFTTDVAESIRLNSISGAIILAASGMCEAGRIRHHLTHNLHRRDSTILFVGYQAQGTLGRVILEGAKTVRISGNDVRVRAQIRRVDNYSAHADQAELLDWIAARGPIAGSLFLDHGEPAALETLRREMQQRAPEQSVRLPEIGERYSLPPAKAAKRTATGRTEVQRVVGRDWQNSYADFITGLKADLGRIQDEQRRQKAIEDMRKVLDSYTATIARHHPEPER</sequence>
<dbReference type="SUPFAM" id="SSF56281">
    <property type="entry name" value="Metallo-hydrolase/oxidoreductase"/>
    <property type="match status" value="1"/>
</dbReference>
<organism evidence="4 5">
    <name type="scientific">Flavisphingopyxis soli</name>
    <dbReference type="NCBI Taxonomy" id="2601267"/>
    <lineage>
        <taxon>Bacteria</taxon>
        <taxon>Pseudomonadati</taxon>
        <taxon>Pseudomonadota</taxon>
        <taxon>Alphaproteobacteria</taxon>
        <taxon>Sphingomonadales</taxon>
        <taxon>Sphingopyxidaceae</taxon>
        <taxon>Flavisphingopyxis</taxon>
    </lineage>
</organism>
<gene>
    <name evidence="4" type="ORF">FSZ31_09585</name>
</gene>